<feature type="DNA-binding region" description="OmpR/PhoB-type" evidence="8">
    <location>
        <begin position="129"/>
        <end position="228"/>
    </location>
</feature>
<dbReference type="PANTHER" id="PTHR48111">
    <property type="entry name" value="REGULATOR OF RPOS"/>
    <property type="match status" value="1"/>
</dbReference>
<dbReference type="GO" id="GO:0005829">
    <property type="term" value="C:cytosol"/>
    <property type="evidence" value="ECO:0007669"/>
    <property type="project" value="TreeGrafter"/>
</dbReference>
<organism evidence="12 13">
    <name type="scientific">Furfurilactobacillus siliginis</name>
    <dbReference type="NCBI Taxonomy" id="348151"/>
    <lineage>
        <taxon>Bacteria</taxon>
        <taxon>Bacillati</taxon>
        <taxon>Bacillota</taxon>
        <taxon>Bacilli</taxon>
        <taxon>Lactobacillales</taxon>
        <taxon>Lactobacillaceae</taxon>
        <taxon>Furfurilactobacillus</taxon>
    </lineage>
</organism>
<dbReference type="SUPFAM" id="SSF52172">
    <property type="entry name" value="CheY-like"/>
    <property type="match status" value="1"/>
</dbReference>
<evidence type="ECO:0000259" key="9">
    <source>
        <dbReference type="PROSITE" id="PS50110"/>
    </source>
</evidence>
<reference evidence="11 14" key="2">
    <citation type="submission" date="2019-07" db="EMBL/GenBank/DDBJ databases">
        <title>Whole genome shotgun sequence of Lactobacillus siliginis NBRC 101315.</title>
        <authorList>
            <person name="Hosoyama A."/>
            <person name="Uohara A."/>
            <person name="Ohji S."/>
            <person name="Ichikawa N."/>
        </authorList>
    </citation>
    <scope>NUCLEOTIDE SEQUENCE [LARGE SCALE GENOMIC DNA]</scope>
    <source>
        <strain evidence="11 14">NBRC 101315</strain>
    </source>
</reference>
<dbReference type="Proteomes" id="UP000051139">
    <property type="component" value="Unassembled WGS sequence"/>
</dbReference>
<dbReference type="Proteomes" id="UP000321429">
    <property type="component" value="Unassembled WGS sequence"/>
</dbReference>
<dbReference type="STRING" id="348151.IV55_GL001114"/>
<dbReference type="GO" id="GO:0000156">
    <property type="term" value="F:phosphorelay response regulator activity"/>
    <property type="evidence" value="ECO:0007669"/>
    <property type="project" value="TreeGrafter"/>
</dbReference>
<evidence type="ECO:0000256" key="3">
    <source>
        <dbReference type="ARBA" id="ARBA00023015"/>
    </source>
</evidence>
<dbReference type="Pfam" id="PF00486">
    <property type="entry name" value="Trans_reg_C"/>
    <property type="match status" value="1"/>
</dbReference>
<dbReference type="AlphaFoldDB" id="A0A0R2L4J4"/>
<dbReference type="EMBL" id="JQCB01000003">
    <property type="protein sequence ID" value="KRN96595.1"/>
    <property type="molecule type" value="Genomic_DNA"/>
</dbReference>
<dbReference type="SMART" id="SM00448">
    <property type="entry name" value="REC"/>
    <property type="match status" value="1"/>
</dbReference>
<evidence type="ECO:0000256" key="5">
    <source>
        <dbReference type="ARBA" id="ARBA00023159"/>
    </source>
</evidence>
<evidence type="ECO:0000256" key="1">
    <source>
        <dbReference type="ARBA" id="ARBA00022553"/>
    </source>
</evidence>
<name>A0A0R2L4J4_9LACO</name>
<protein>
    <submittedName>
        <fullName evidence="11 12">Response regulator</fullName>
    </submittedName>
</protein>
<evidence type="ECO:0000256" key="4">
    <source>
        <dbReference type="ARBA" id="ARBA00023125"/>
    </source>
</evidence>
<gene>
    <name evidence="11" type="primary">rrp3</name>
    <name evidence="12" type="ORF">IV55_GL001114</name>
    <name evidence="11" type="ORF">LSI01_13790</name>
</gene>
<evidence type="ECO:0000256" key="7">
    <source>
        <dbReference type="PROSITE-ProRule" id="PRU00169"/>
    </source>
</evidence>
<dbReference type="GO" id="GO:0000976">
    <property type="term" value="F:transcription cis-regulatory region binding"/>
    <property type="evidence" value="ECO:0007669"/>
    <property type="project" value="TreeGrafter"/>
</dbReference>
<dbReference type="FunFam" id="1.10.10.10:FF:000018">
    <property type="entry name" value="DNA-binding response regulator ResD"/>
    <property type="match status" value="1"/>
</dbReference>
<dbReference type="Gene3D" id="1.10.10.10">
    <property type="entry name" value="Winged helix-like DNA-binding domain superfamily/Winged helix DNA-binding domain"/>
    <property type="match status" value="1"/>
</dbReference>
<dbReference type="PROSITE" id="PS51755">
    <property type="entry name" value="OMPR_PHOB"/>
    <property type="match status" value="1"/>
</dbReference>
<dbReference type="GO" id="GO:0006355">
    <property type="term" value="P:regulation of DNA-templated transcription"/>
    <property type="evidence" value="ECO:0007669"/>
    <property type="project" value="InterPro"/>
</dbReference>
<dbReference type="SUPFAM" id="SSF46894">
    <property type="entry name" value="C-terminal effector domain of the bipartite response regulators"/>
    <property type="match status" value="1"/>
</dbReference>
<dbReference type="InterPro" id="IPR001867">
    <property type="entry name" value="OmpR/PhoB-type_DNA-bd"/>
</dbReference>
<proteinExistence type="predicted"/>
<keyword evidence="13" id="KW-1185">Reference proteome</keyword>
<keyword evidence="2" id="KW-0902">Two-component regulatory system</keyword>
<dbReference type="RefSeq" id="WP_057809183.1">
    <property type="nucleotide sequence ID" value="NZ_BJUD01000030.1"/>
</dbReference>
<evidence type="ECO:0000256" key="6">
    <source>
        <dbReference type="ARBA" id="ARBA00023163"/>
    </source>
</evidence>
<dbReference type="OrthoDB" id="9790442at2"/>
<dbReference type="Pfam" id="PF00072">
    <property type="entry name" value="Response_reg"/>
    <property type="match status" value="1"/>
</dbReference>
<evidence type="ECO:0000313" key="11">
    <source>
        <dbReference type="EMBL" id="GEK29068.1"/>
    </source>
</evidence>
<comment type="caution">
    <text evidence="12">The sequence shown here is derived from an EMBL/GenBank/DDBJ whole genome shotgun (WGS) entry which is preliminary data.</text>
</comment>
<keyword evidence="1 7" id="KW-0597">Phosphoprotein</keyword>
<dbReference type="InterPro" id="IPR016032">
    <property type="entry name" value="Sig_transdc_resp-reg_C-effctor"/>
</dbReference>
<feature type="modified residue" description="4-aspartylphosphate" evidence="7">
    <location>
        <position position="52"/>
    </location>
</feature>
<dbReference type="InterPro" id="IPR011006">
    <property type="entry name" value="CheY-like_superfamily"/>
</dbReference>
<dbReference type="PATRIC" id="fig|348151.3.peg.1143"/>
<keyword evidence="3" id="KW-0805">Transcription regulation</keyword>
<evidence type="ECO:0000256" key="8">
    <source>
        <dbReference type="PROSITE-ProRule" id="PRU01091"/>
    </source>
</evidence>
<reference evidence="12 13" key="1">
    <citation type="journal article" date="2015" name="Genome Announc.">
        <title>Expanding the biotechnology potential of lactobacilli through comparative genomics of 213 strains and associated genera.</title>
        <authorList>
            <person name="Sun Z."/>
            <person name="Harris H.M."/>
            <person name="McCann A."/>
            <person name="Guo C."/>
            <person name="Argimon S."/>
            <person name="Zhang W."/>
            <person name="Yang X."/>
            <person name="Jeffery I.B."/>
            <person name="Cooney J.C."/>
            <person name="Kagawa T.F."/>
            <person name="Liu W."/>
            <person name="Song Y."/>
            <person name="Salvetti E."/>
            <person name="Wrobel A."/>
            <person name="Rasinkangas P."/>
            <person name="Parkhill J."/>
            <person name="Rea M.C."/>
            <person name="O'Sullivan O."/>
            <person name="Ritari J."/>
            <person name="Douillard F.P."/>
            <person name="Paul Ross R."/>
            <person name="Yang R."/>
            <person name="Briner A.E."/>
            <person name="Felis G.E."/>
            <person name="de Vos W.M."/>
            <person name="Barrangou R."/>
            <person name="Klaenhammer T.R."/>
            <person name="Caufield P.W."/>
            <person name="Cui Y."/>
            <person name="Zhang H."/>
            <person name="O'Toole P.W."/>
        </authorList>
    </citation>
    <scope>NUCLEOTIDE SEQUENCE [LARGE SCALE GENOMIC DNA]</scope>
    <source>
        <strain evidence="12 13">DSM 22696</strain>
    </source>
</reference>
<dbReference type="CDD" id="cd00383">
    <property type="entry name" value="trans_reg_C"/>
    <property type="match status" value="1"/>
</dbReference>
<dbReference type="InterPro" id="IPR039420">
    <property type="entry name" value="WalR-like"/>
</dbReference>
<evidence type="ECO:0000256" key="2">
    <source>
        <dbReference type="ARBA" id="ARBA00023012"/>
    </source>
</evidence>
<dbReference type="InterPro" id="IPR036388">
    <property type="entry name" value="WH-like_DNA-bd_sf"/>
</dbReference>
<dbReference type="PANTHER" id="PTHR48111:SF73">
    <property type="entry name" value="ALKALINE PHOSPHATASE SYNTHESIS TRANSCRIPTIONAL REGULATORY PROTEIN PHOP"/>
    <property type="match status" value="1"/>
</dbReference>
<dbReference type="Gene3D" id="6.10.250.690">
    <property type="match status" value="1"/>
</dbReference>
<keyword evidence="6" id="KW-0804">Transcription</keyword>
<feature type="domain" description="Response regulatory" evidence="9">
    <location>
        <begin position="3"/>
        <end position="117"/>
    </location>
</feature>
<sequence>MKQILVVDDEPSIVTLLQYNLEQAGYGVDVATDGMTALAKIQETDYFCVLLDLMLPKLDGLEVTKQVRQFGNQVPIIIVTAKGAEFDRVFGLEIGADDYVTKPFSPREILARIKAVTRRQEDVSAVASKDSVRIGDLEVNESSHLVRRAGEALTLTPREFELLQYFIHRQGRVLDRATVLAGVWGYDYAGDTRMVDMHVSHLREKIEPDPKHPQYLHTVRGFGYRFGDA</sequence>
<evidence type="ECO:0000313" key="13">
    <source>
        <dbReference type="Proteomes" id="UP000051139"/>
    </source>
</evidence>
<dbReference type="Gene3D" id="3.40.50.2300">
    <property type="match status" value="1"/>
</dbReference>
<dbReference type="SMART" id="SM00862">
    <property type="entry name" value="Trans_reg_C"/>
    <property type="match status" value="1"/>
</dbReference>
<dbReference type="EMBL" id="BJUD01000030">
    <property type="protein sequence ID" value="GEK29068.1"/>
    <property type="molecule type" value="Genomic_DNA"/>
</dbReference>
<dbReference type="GO" id="GO:0032993">
    <property type="term" value="C:protein-DNA complex"/>
    <property type="evidence" value="ECO:0007669"/>
    <property type="project" value="TreeGrafter"/>
</dbReference>
<keyword evidence="4 8" id="KW-0238">DNA-binding</keyword>
<evidence type="ECO:0000259" key="10">
    <source>
        <dbReference type="PROSITE" id="PS51755"/>
    </source>
</evidence>
<evidence type="ECO:0000313" key="12">
    <source>
        <dbReference type="EMBL" id="KRN96595.1"/>
    </source>
</evidence>
<keyword evidence="5" id="KW-0010">Activator</keyword>
<accession>A0A0R2L4J4</accession>
<dbReference type="InterPro" id="IPR001789">
    <property type="entry name" value="Sig_transdc_resp-reg_receiver"/>
</dbReference>
<evidence type="ECO:0000313" key="14">
    <source>
        <dbReference type="Proteomes" id="UP000321429"/>
    </source>
</evidence>
<dbReference type="PROSITE" id="PS50110">
    <property type="entry name" value="RESPONSE_REGULATORY"/>
    <property type="match status" value="1"/>
</dbReference>
<feature type="domain" description="OmpR/PhoB-type" evidence="10">
    <location>
        <begin position="129"/>
        <end position="228"/>
    </location>
</feature>
<dbReference type="FunFam" id="3.40.50.2300:FF:000001">
    <property type="entry name" value="DNA-binding response regulator PhoB"/>
    <property type="match status" value="1"/>
</dbReference>